<feature type="domain" description="Transcription elongation factor GreA/GreB C-terminal" evidence="2">
    <location>
        <begin position="83"/>
        <end position="151"/>
    </location>
</feature>
<protein>
    <submittedName>
        <fullName evidence="3">Nucleoside diphosphate kinase</fullName>
    </submittedName>
</protein>
<reference evidence="3 4" key="1">
    <citation type="submission" date="2014-02" db="EMBL/GenBank/DDBJ databases">
        <title>Whole genome sequence of Sphingobium chlorophenolicum NBRC 16172.</title>
        <authorList>
            <person name="Gan H.M."/>
            <person name="Gan H.Y."/>
            <person name="Chew T.H."/>
            <person name="Savka M.A."/>
        </authorList>
    </citation>
    <scope>NUCLEOTIDE SEQUENCE [LARGE SCALE GENOMIC DNA]</scope>
    <source>
        <strain evidence="3 4">NBRC 16172</strain>
    </source>
</reference>
<dbReference type="SUPFAM" id="SSF54534">
    <property type="entry name" value="FKBP-like"/>
    <property type="match status" value="1"/>
</dbReference>
<dbReference type="AlphaFoldDB" id="A0A081RH19"/>
<proteinExistence type="predicted"/>
<dbReference type="PANTHER" id="PTHR30437:SF5">
    <property type="entry name" value="REGULATOR OF NUCLEOSIDE DIPHOSPHATE KINASE"/>
    <property type="match status" value="1"/>
</dbReference>
<gene>
    <name evidence="3" type="ORF">BV95_01300</name>
</gene>
<dbReference type="Gene3D" id="3.10.50.30">
    <property type="entry name" value="Transcription elongation factor, GreA/GreB, C-terminal domain"/>
    <property type="match status" value="1"/>
</dbReference>
<evidence type="ECO:0000256" key="1">
    <source>
        <dbReference type="SAM" id="Coils"/>
    </source>
</evidence>
<dbReference type="PATRIC" id="fig|46429.4.peg.1262"/>
<dbReference type="InterPro" id="IPR036953">
    <property type="entry name" value="GreA/GreB_C_sf"/>
</dbReference>
<sequence length="156" mass="17376">MSVAFRRESDEEHLEPTFEIPLPPGPNWVTARGLRLTREKVEALEAVETEAMAEEDAKKLKRELRYWRTRLATAELRPIPDAEAVAFGSRVTYRLNGKEKRIDLVGDDEAEPAEGRIAFSAPLARAMMDAEEGEAIDFAGKPGAITIIAIEAILEE</sequence>
<dbReference type="GO" id="GO:0016301">
    <property type="term" value="F:kinase activity"/>
    <property type="evidence" value="ECO:0007669"/>
    <property type="project" value="UniProtKB-KW"/>
</dbReference>
<keyword evidence="3" id="KW-0418">Kinase</keyword>
<dbReference type="Pfam" id="PF01272">
    <property type="entry name" value="GreA_GreB"/>
    <property type="match status" value="1"/>
</dbReference>
<dbReference type="GO" id="GO:0070063">
    <property type="term" value="F:RNA polymerase binding"/>
    <property type="evidence" value="ECO:0007669"/>
    <property type="project" value="InterPro"/>
</dbReference>
<comment type="caution">
    <text evidence="3">The sequence shown here is derived from an EMBL/GenBank/DDBJ whole genome shotgun (WGS) entry which is preliminary data.</text>
</comment>
<dbReference type="EMBL" id="JFHR01000010">
    <property type="protein sequence ID" value="KEQ54492.1"/>
    <property type="molecule type" value="Genomic_DNA"/>
</dbReference>
<organism evidence="3 4">
    <name type="scientific">Sphingobium chlorophenolicum</name>
    <dbReference type="NCBI Taxonomy" id="46429"/>
    <lineage>
        <taxon>Bacteria</taxon>
        <taxon>Pseudomonadati</taxon>
        <taxon>Pseudomonadota</taxon>
        <taxon>Alphaproteobacteria</taxon>
        <taxon>Sphingomonadales</taxon>
        <taxon>Sphingomonadaceae</taxon>
        <taxon>Sphingobium</taxon>
    </lineage>
</organism>
<evidence type="ECO:0000259" key="2">
    <source>
        <dbReference type="Pfam" id="PF01272"/>
    </source>
</evidence>
<dbReference type="GO" id="GO:0032784">
    <property type="term" value="P:regulation of DNA-templated transcription elongation"/>
    <property type="evidence" value="ECO:0007669"/>
    <property type="project" value="InterPro"/>
</dbReference>
<dbReference type="eggNOG" id="COG0782">
    <property type="taxonomic scope" value="Bacteria"/>
</dbReference>
<dbReference type="InterPro" id="IPR001437">
    <property type="entry name" value="Tscrpt_elong_fac_GreA/B_C"/>
</dbReference>
<dbReference type="OrthoDB" id="8537952at2"/>
<keyword evidence="3" id="KW-0808">Transferase</keyword>
<name>A0A081RH19_SPHCR</name>
<dbReference type="Proteomes" id="UP000028411">
    <property type="component" value="Unassembled WGS sequence"/>
</dbReference>
<dbReference type="PANTHER" id="PTHR30437">
    <property type="entry name" value="TRANSCRIPTION ELONGATION FACTOR GREA"/>
    <property type="match status" value="1"/>
</dbReference>
<dbReference type="RefSeq" id="WP_037448880.1">
    <property type="nucleotide sequence ID" value="NZ_JFHR01000010.1"/>
</dbReference>
<feature type="coiled-coil region" evidence="1">
    <location>
        <begin position="43"/>
        <end position="77"/>
    </location>
</feature>
<dbReference type="GO" id="GO:0006354">
    <property type="term" value="P:DNA-templated transcription elongation"/>
    <property type="evidence" value="ECO:0007669"/>
    <property type="project" value="TreeGrafter"/>
</dbReference>
<keyword evidence="1" id="KW-0175">Coiled coil</keyword>
<dbReference type="GO" id="GO:0003677">
    <property type="term" value="F:DNA binding"/>
    <property type="evidence" value="ECO:0007669"/>
    <property type="project" value="InterPro"/>
</dbReference>
<accession>A0A081RH19</accession>
<evidence type="ECO:0000313" key="3">
    <source>
        <dbReference type="EMBL" id="KEQ54492.1"/>
    </source>
</evidence>
<evidence type="ECO:0000313" key="4">
    <source>
        <dbReference type="Proteomes" id="UP000028411"/>
    </source>
</evidence>
<dbReference type="InterPro" id="IPR023459">
    <property type="entry name" value="Tscrpt_elong_fac_GreA/B_fam"/>
</dbReference>